<evidence type="ECO:0000313" key="3">
    <source>
        <dbReference type="Proteomes" id="UP000022447"/>
    </source>
</evidence>
<dbReference type="RefSeq" id="WP_157577825.1">
    <property type="nucleotide sequence ID" value="NZ_JALZ01000006.1"/>
</dbReference>
<accession>X7EGQ9</accession>
<dbReference type="STRING" id="1449350.OCH239_18370"/>
<evidence type="ECO:0000256" key="1">
    <source>
        <dbReference type="SAM" id="Phobius"/>
    </source>
</evidence>
<dbReference type="OrthoDB" id="9948278at2"/>
<feature type="transmembrane region" description="Helical" evidence="1">
    <location>
        <begin position="24"/>
        <end position="43"/>
    </location>
</feature>
<evidence type="ECO:0000313" key="2">
    <source>
        <dbReference type="EMBL" id="ETX15284.1"/>
    </source>
</evidence>
<keyword evidence="1" id="KW-0812">Transmembrane</keyword>
<dbReference type="EMBL" id="JALZ01000006">
    <property type="protein sequence ID" value="ETX15284.1"/>
    <property type="molecule type" value="Genomic_DNA"/>
</dbReference>
<organism evidence="2 3">
    <name type="scientific">Roseivivax halodurans JCM 10272</name>
    <dbReference type="NCBI Taxonomy" id="1449350"/>
    <lineage>
        <taxon>Bacteria</taxon>
        <taxon>Pseudomonadati</taxon>
        <taxon>Pseudomonadota</taxon>
        <taxon>Alphaproteobacteria</taxon>
        <taxon>Rhodobacterales</taxon>
        <taxon>Roseobacteraceae</taxon>
        <taxon>Roseivivax</taxon>
    </lineage>
</organism>
<dbReference type="AlphaFoldDB" id="X7EGQ9"/>
<protein>
    <submittedName>
        <fullName evidence="2">Uncharacterized protein</fullName>
    </submittedName>
</protein>
<name>X7EGQ9_9RHOB</name>
<keyword evidence="3" id="KW-1185">Reference proteome</keyword>
<gene>
    <name evidence="2" type="ORF">OCH239_18370</name>
</gene>
<comment type="caution">
    <text evidence="2">The sequence shown here is derived from an EMBL/GenBank/DDBJ whole genome shotgun (WGS) entry which is preliminary data.</text>
</comment>
<keyword evidence="1" id="KW-0472">Membrane</keyword>
<keyword evidence="1" id="KW-1133">Transmembrane helix</keyword>
<sequence length="46" mass="5325">MTDQKTRLKQIWDRLNPAEPSPLYLAKLMAFMLTCFAIALLIGHYT</sequence>
<dbReference type="Proteomes" id="UP000022447">
    <property type="component" value="Unassembled WGS sequence"/>
</dbReference>
<reference evidence="2 3" key="1">
    <citation type="submission" date="2014-01" db="EMBL/GenBank/DDBJ databases">
        <title>Roseivivax halodurans JCM 10272 Genome Sequencing.</title>
        <authorList>
            <person name="Lai Q."/>
            <person name="Li G."/>
            <person name="Shao Z."/>
        </authorList>
    </citation>
    <scope>NUCLEOTIDE SEQUENCE [LARGE SCALE GENOMIC DNA]</scope>
    <source>
        <strain evidence="2 3">JCM 10272</strain>
    </source>
</reference>
<proteinExistence type="predicted"/>